<dbReference type="InterPro" id="IPR015424">
    <property type="entry name" value="PyrdxlP-dep_Trfase"/>
</dbReference>
<dbReference type="Gene3D" id="1.10.10.10">
    <property type="entry name" value="Winged helix-like DNA-binding domain superfamily/Winged helix DNA-binding domain"/>
    <property type="match status" value="1"/>
</dbReference>
<dbReference type="EMBL" id="QRCM01000001">
    <property type="protein sequence ID" value="TXG91669.1"/>
    <property type="molecule type" value="Genomic_DNA"/>
</dbReference>
<dbReference type="SUPFAM" id="SSF53383">
    <property type="entry name" value="PLP-dependent transferases"/>
    <property type="match status" value="1"/>
</dbReference>
<comment type="similarity">
    <text evidence="1">In the C-terminal section; belongs to the class-I pyridoxal-phosphate-dependent aminotransferase family.</text>
</comment>
<evidence type="ECO:0000256" key="5">
    <source>
        <dbReference type="ARBA" id="ARBA00023163"/>
    </source>
</evidence>
<dbReference type="InterPro" id="IPR036390">
    <property type="entry name" value="WH_DNA-bd_sf"/>
</dbReference>
<evidence type="ECO:0000256" key="1">
    <source>
        <dbReference type="ARBA" id="ARBA00005384"/>
    </source>
</evidence>
<dbReference type="RefSeq" id="WP_010839786.1">
    <property type="nucleotide sequence ID" value="NZ_QRCM01000001.1"/>
</dbReference>
<accession>A0A6P2CFZ8</accession>
<dbReference type="Pfam" id="PF00155">
    <property type="entry name" value="Aminotran_1_2"/>
    <property type="match status" value="1"/>
</dbReference>
<keyword evidence="2" id="KW-0663">Pyridoxal phosphate</keyword>
<dbReference type="InterPro" id="IPR051446">
    <property type="entry name" value="HTH_trans_reg/aminotransferase"/>
</dbReference>
<dbReference type="Pfam" id="PF00392">
    <property type="entry name" value="GntR"/>
    <property type="match status" value="1"/>
</dbReference>
<dbReference type="PANTHER" id="PTHR46577:SF2">
    <property type="entry name" value="TRANSCRIPTIONAL REGULATORY PROTEIN"/>
    <property type="match status" value="1"/>
</dbReference>
<dbReference type="GO" id="GO:0003700">
    <property type="term" value="F:DNA-binding transcription factor activity"/>
    <property type="evidence" value="ECO:0007669"/>
    <property type="project" value="InterPro"/>
</dbReference>
<evidence type="ECO:0000259" key="6">
    <source>
        <dbReference type="PROSITE" id="PS50949"/>
    </source>
</evidence>
<dbReference type="SMART" id="SM00345">
    <property type="entry name" value="HTH_GNTR"/>
    <property type="match status" value="1"/>
</dbReference>
<dbReference type="PANTHER" id="PTHR46577">
    <property type="entry name" value="HTH-TYPE TRANSCRIPTIONAL REGULATORY PROTEIN GABR"/>
    <property type="match status" value="1"/>
</dbReference>
<dbReference type="PROSITE" id="PS50949">
    <property type="entry name" value="HTH_GNTR"/>
    <property type="match status" value="1"/>
</dbReference>
<dbReference type="GO" id="GO:0030170">
    <property type="term" value="F:pyridoxal phosphate binding"/>
    <property type="evidence" value="ECO:0007669"/>
    <property type="project" value="InterPro"/>
</dbReference>
<evidence type="ECO:0000313" key="7">
    <source>
        <dbReference type="EMBL" id="TXG91669.1"/>
    </source>
</evidence>
<feature type="domain" description="HTH gntR-type" evidence="6">
    <location>
        <begin position="14"/>
        <end position="82"/>
    </location>
</feature>
<dbReference type="Gene3D" id="3.40.640.10">
    <property type="entry name" value="Type I PLP-dependent aspartate aminotransferase-like (Major domain)"/>
    <property type="match status" value="1"/>
</dbReference>
<keyword evidence="3" id="KW-0805">Transcription regulation</keyword>
<evidence type="ECO:0000313" key="8">
    <source>
        <dbReference type="Proteomes" id="UP000471120"/>
    </source>
</evidence>
<reference evidence="7 8" key="1">
    <citation type="submission" date="2018-07" db="EMBL/GenBank/DDBJ databases">
        <title>Genome sequence of Rhodococcus rhodnii ATCC 35071 from Rhodnius prolixus.</title>
        <authorList>
            <person name="Patel V."/>
            <person name="Vogel K.J."/>
        </authorList>
    </citation>
    <scope>NUCLEOTIDE SEQUENCE [LARGE SCALE GENOMIC DNA]</scope>
    <source>
        <strain evidence="7 8">ATCC 35071</strain>
    </source>
</reference>
<gene>
    <name evidence="7" type="ORF">DW322_17560</name>
</gene>
<evidence type="ECO:0000256" key="3">
    <source>
        <dbReference type="ARBA" id="ARBA00023015"/>
    </source>
</evidence>
<organism evidence="7 8">
    <name type="scientific">Rhodococcus rhodnii</name>
    <dbReference type="NCBI Taxonomy" id="38312"/>
    <lineage>
        <taxon>Bacteria</taxon>
        <taxon>Bacillati</taxon>
        <taxon>Actinomycetota</taxon>
        <taxon>Actinomycetes</taxon>
        <taxon>Mycobacteriales</taxon>
        <taxon>Nocardiaceae</taxon>
        <taxon>Rhodococcus</taxon>
    </lineage>
</organism>
<keyword evidence="4" id="KW-0238">DNA-binding</keyword>
<dbReference type="Proteomes" id="UP000471120">
    <property type="component" value="Unassembled WGS sequence"/>
</dbReference>
<proteinExistence type="inferred from homology"/>
<sequence>MTTPPPAPRLEITDRTPVGIASAVTRRIHDGALAPGDRLPTVRALASELKVSPVTVSQAWHALAAAGTIVSRGRAGTFVADDALVRRTRPSATSGAPGASRYRRLHPGSEASFALDLSRGTPDPALLPSIDDALRRISGAGLAADYLGDPILPDLDALLRRSLPDAGERIAILDGAVDAVDRTVREYVRFGDTVLVEDPCFPPFLDLLTRAGAEPLAVRCDDRGLLPSGIEAALARARPALVIVQPRAHNPTGASMDDARARAVAGALASSSAPVVEDDHAGSIARGEPVSLAPYLRGRFVHVRSFSKSHGADLRLSALRGPAELIDPVVERRMLGPGWTSRLLQRLLLSMLTDPVAAATVASARDTYASRVACVRDAAARAGLDLPDADGINLWIPVHDESAALVSLAAAGIRAAPGTPFRVDDANPGSTHHVRITVSAVDPEHAPWLGHQLAAAAVAEPIYPRR</sequence>
<name>A0A6P2CFZ8_9NOCA</name>
<dbReference type="CDD" id="cd07377">
    <property type="entry name" value="WHTH_GntR"/>
    <property type="match status" value="1"/>
</dbReference>
<evidence type="ECO:0000256" key="4">
    <source>
        <dbReference type="ARBA" id="ARBA00023125"/>
    </source>
</evidence>
<keyword evidence="7" id="KW-0032">Aminotransferase</keyword>
<dbReference type="InterPro" id="IPR015421">
    <property type="entry name" value="PyrdxlP-dep_Trfase_major"/>
</dbReference>
<comment type="caution">
    <text evidence="7">The sequence shown here is derived from an EMBL/GenBank/DDBJ whole genome shotgun (WGS) entry which is preliminary data.</text>
</comment>
<keyword evidence="7" id="KW-0808">Transferase</keyword>
<dbReference type="AlphaFoldDB" id="A0A6P2CFZ8"/>
<dbReference type="CDD" id="cd00609">
    <property type="entry name" value="AAT_like"/>
    <property type="match status" value="1"/>
</dbReference>
<dbReference type="InterPro" id="IPR036388">
    <property type="entry name" value="WH-like_DNA-bd_sf"/>
</dbReference>
<protein>
    <submittedName>
        <fullName evidence="7">Aminotransferase class I/II-fold pyridoxal phosphate-dependent enzyme</fullName>
    </submittedName>
</protein>
<evidence type="ECO:0000256" key="2">
    <source>
        <dbReference type="ARBA" id="ARBA00022898"/>
    </source>
</evidence>
<dbReference type="GO" id="GO:0008483">
    <property type="term" value="F:transaminase activity"/>
    <property type="evidence" value="ECO:0007669"/>
    <property type="project" value="UniProtKB-KW"/>
</dbReference>
<dbReference type="InterPro" id="IPR000524">
    <property type="entry name" value="Tscrpt_reg_HTH_GntR"/>
</dbReference>
<dbReference type="SUPFAM" id="SSF46785">
    <property type="entry name" value="Winged helix' DNA-binding domain"/>
    <property type="match status" value="1"/>
</dbReference>
<dbReference type="GO" id="GO:0003677">
    <property type="term" value="F:DNA binding"/>
    <property type="evidence" value="ECO:0007669"/>
    <property type="project" value="UniProtKB-KW"/>
</dbReference>
<dbReference type="InterPro" id="IPR004839">
    <property type="entry name" value="Aminotransferase_I/II_large"/>
</dbReference>
<keyword evidence="5" id="KW-0804">Transcription</keyword>